<evidence type="ECO:0000313" key="15">
    <source>
        <dbReference type="Proteomes" id="UP000186817"/>
    </source>
</evidence>
<keyword evidence="6" id="KW-0811">Translocation</keyword>
<dbReference type="PROSITE" id="PS50089">
    <property type="entry name" value="ZF_RING_2"/>
    <property type="match status" value="1"/>
</dbReference>
<dbReference type="GO" id="GO:0008270">
    <property type="term" value="F:zinc ion binding"/>
    <property type="evidence" value="ECO:0007669"/>
    <property type="project" value="UniProtKB-KW"/>
</dbReference>
<dbReference type="Gene3D" id="3.30.1610.10">
    <property type="entry name" value="Peptidase S59, nucleoporin"/>
    <property type="match status" value="1"/>
</dbReference>
<keyword evidence="9" id="KW-0863">Zinc-finger</keyword>
<dbReference type="SUPFAM" id="SSF82215">
    <property type="entry name" value="C-terminal autoproteolytic domain of nucleoporin nup98"/>
    <property type="match status" value="1"/>
</dbReference>
<dbReference type="GO" id="GO:0006606">
    <property type="term" value="P:protein import into nucleus"/>
    <property type="evidence" value="ECO:0007669"/>
    <property type="project" value="TreeGrafter"/>
</dbReference>
<evidence type="ECO:0000256" key="4">
    <source>
        <dbReference type="ARBA" id="ARBA00022816"/>
    </source>
</evidence>
<keyword evidence="9" id="KW-0862">Zinc</keyword>
<dbReference type="GO" id="GO:0000973">
    <property type="term" value="P:post-transcriptional tethering of RNA polymerase II gene DNA at nuclear periphery"/>
    <property type="evidence" value="ECO:0007669"/>
    <property type="project" value="TreeGrafter"/>
</dbReference>
<proteinExistence type="inferred from homology"/>
<feature type="domain" description="RING-type" evidence="12">
    <location>
        <begin position="402"/>
        <end position="443"/>
    </location>
</feature>
<sequence length="1662" mass="172025">MMLGTLIVAAGTCFDCISNLLPVNFDRMEAEGLTLDVQDWDNTGKCVKNAEKISRRSTALRATNGDQEAVSTDTQAPEKLEQAALPTRFGSALLAMLVAVAFAWLPVQEAQAARSGGRIGGSAGAVRRAPPRAPPRAPAAASSSNTTVINKTTVVAPPPVMAAPSVGFGMGVAPVPVVVAPPPTVGDVIVGSVVGGAINNAMYGGHHSGPSTTDRMLENQQRQDERQIDNQQREIEQLKNELNSLKDPPCSRIQGKELLVKTLSERWGSLLRAWILDIDHRHTGKVAREEVEHVCEFHGIGVKDFWQSLAESGPSKPQQDFLVFEDLAPQESANLTRFTQWGNSGHKRFFWEVKTELGYWACQFRQSPALRCHEVWHQQRKRMGLADDELVHPASVSPILRCPICTDVFAQPVACGTCQQVFCRHCIEKALAMSEASQCPTCRTPMGKKLQPSLVVSSLLNELHVRCMNVGCYWTGRYDERHAHDARCSRNLRRCQDLKVQLEQACCILQAKDKEVSELKAIVEKLNGQNSKFEEKVKLQQLQLNAKQSMLDFKHQEEPTVLAAEKRQRHFRLSYAVAWLSGTIRRFVMGKAAENAAVAAASLSFEDTWRLIDSEGLGVVTEGAFLRALAQIGGEVDGALLFKGLDLSAQTPAARRPLRCHIQSGPARNRFALPWRCSGNPRVALAALGPTRVVACLAQTLVVACSAKILAVAFSGRTVEEECSGSRTLAAACLVALPQEERAPLAARILVEGYLVSQTLEGYLATPAVALALASRREVVCSGSKAVGAAFLASPLLEVASLAAAALGSLPAEACLASQVSRKQEGCSDRVLVAACLDNRTLAAGYLDSPPKVACLEEEETKLKYAHLGVMDCYKNKSFEELRMEDYQANRLQAGQGAPAPGGLGGGTTSPFGASSGGGMFGQNTGGGLFGQNTGGGGLFGQNTGGGLFGQNSGGGLFGANTGGGMFGGNTGGMFGQNTGGGLFGQNTGGGLFGQSSGGGGLFGANTGGGLFGQNTGGGLFGQNTGGGMFGQNTGGGLFGQNTGGGLFGQNTGGGMFGQSAGGGLFGGGNTGGGLFGANSGGGLFGKPSSGGGLFGANTGGGLFGGNSGGGGLFGGGNTGGGLFGNPGGGGLFGGNTGGGMFGQNTGGGLFGQNTGGGLFGQNTGGGLFGNTGGGLFGQSSGGGMFGANTGGGLFGNTGGGLFGNTGGGLFGNTGGGGLFGNSGGGGLFGAKSSGGGLFGASSQGGLFGANAGGGLFGNTGGGLFGGSGGGLFGANSGGGLFGANSGGGLFGQNTGGGLLGAPAGGSLFGTPGAQQMGAMGAMSPMDPYGLNGLVTNQAPPRPLGLTMPKTPSKATSAYLWKSQPESAARVKPSTPSRSASEGSFAERSPRSGAFSLPPSAVNEFRSYGSTPRSRPQTPTSGPEVSPSAFLRVSMKSPRSPAPPSPRRTPDDMMPPLRKPRETQPLAPTPAQMDGTTGGTGTPTAPAEVSTPTLKPIKPNIVRHGPDRLEQETPKNVTPAAASLVPRLTRSDYYGSPSVEAMSRMTEAQLSRIDNLEIGRYGYGSVKWPGLTDVRCHDFDRDLRIERGSLTLYPEREKPEVGQGLNKEAVVTLHVKPTRSDVKPKSLELLQSRLSKLSEEFGGKFISYDMEKWIFRVPHFNR</sequence>
<keyword evidence="10" id="KW-0175">Coiled coil</keyword>
<dbReference type="OMA" id="FINTHPP"/>
<evidence type="ECO:0000256" key="8">
    <source>
        <dbReference type="ARBA" id="ARBA00023242"/>
    </source>
</evidence>
<feature type="coiled-coil region" evidence="10">
    <location>
        <begin position="509"/>
        <end position="543"/>
    </location>
</feature>
<evidence type="ECO:0000256" key="7">
    <source>
        <dbReference type="ARBA" id="ARBA00023132"/>
    </source>
</evidence>
<organism evidence="14 15">
    <name type="scientific">Symbiodinium microadriaticum</name>
    <name type="common">Dinoflagellate</name>
    <name type="synonym">Zooxanthella microadriatica</name>
    <dbReference type="NCBI Taxonomy" id="2951"/>
    <lineage>
        <taxon>Eukaryota</taxon>
        <taxon>Sar</taxon>
        <taxon>Alveolata</taxon>
        <taxon>Dinophyceae</taxon>
        <taxon>Suessiales</taxon>
        <taxon>Symbiodiniaceae</taxon>
        <taxon>Symbiodinium</taxon>
    </lineage>
</organism>
<name>A0A1Q9CWY8_SYMMI</name>
<dbReference type="Pfam" id="PF13923">
    <property type="entry name" value="zf-C3HC4_2"/>
    <property type="match status" value="1"/>
</dbReference>
<keyword evidence="4" id="KW-0509">mRNA transport</keyword>
<dbReference type="InterPro" id="IPR036903">
    <property type="entry name" value="Nup98_auto-Pept-S59_dom_sf"/>
</dbReference>
<dbReference type="InterPro" id="IPR013083">
    <property type="entry name" value="Znf_RING/FYVE/PHD"/>
</dbReference>
<feature type="compositionally biased region" description="Basic and acidic residues" evidence="11">
    <location>
        <begin position="215"/>
        <end position="227"/>
    </location>
</feature>
<dbReference type="PROSITE" id="PS51434">
    <property type="entry name" value="NUP_C"/>
    <property type="match status" value="1"/>
</dbReference>
<dbReference type="GO" id="GO:0008139">
    <property type="term" value="F:nuclear localization sequence binding"/>
    <property type="evidence" value="ECO:0007669"/>
    <property type="project" value="TreeGrafter"/>
</dbReference>
<dbReference type="PANTHER" id="PTHR23198">
    <property type="entry name" value="NUCLEOPORIN"/>
    <property type="match status" value="1"/>
</dbReference>
<comment type="caution">
    <text evidence="14">The sequence shown here is derived from an EMBL/GenBank/DDBJ whole genome shotgun (WGS) entry which is preliminary data.</text>
</comment>
<keyword evidence="8" id="KW-0539">Nucleus</keyword>
<dbReference type="InterPro" id="IPR007230">
    <property type="entry name" value="Nup98_auto-Pept-S59_dom"/>
</dbReference>
<keyword evidence="15" id="KW-1185">Reference proteome</keyword>
<evidence type="ECO:0000256" key="1">
    <source>
        <dbReference type="ARBA" id="ARBA00004567"/>
    </source>
</evidence>
<keyword evidence="7" id="KW-0906">Nuclear pore complex</keyword>
<dbReference type="Pfam" id="PF04096">
    <property type="entry name" value="Nucleoporin2"/>
    <property type="match status" value="1"/>
</dbReference>
<evidence type="ECO:0000256" key="6">
    <source>
        <dbReference type="ARBA" id="ARBA00023010"/>
    </source>
</evidence>
<dbReference type="InterPro" id="IPR001841">
    <property type="entry name" value="Znf_RING"/>
</dbReference>
<evidence type="ECO:0000256" key="9">
    <source>
        <dbReference type="PROSITE-ProRule" id="PRU00175"/>
    </source>
</evidence>
<evidence type="ECO:0000259" key="13">
    <source>
        <dbReference type="PROSITE" id="PS51434"/>
    </source>
</evidence>
<keyword evidence="9" id="KW-0479">Metal-binding</keyword>
<evidence type="ECO:0000313" key="14">
    <source>
        <dbReference type="EMBL" id="OLP87436.1"/>
    </source>
</evidence>
<dbReference type="Proteomes" id="UP000186817">
    <property type="component" value="Unassembled WGS sequence"/>
</dbReference>
<feature type="domain" description="Peptidase S59" evidence="13">
    <location>
        <begin position="1530"/>
        <end position="1660"/>
    </location>
</feature>
<evidence type="ECO:0000256" key="3">
    <source>
        <dbReference type="ARBA" id="ARBA00022448"/>
    </source>
</evidence>
<dbReference type="GO" id="GO:0051028">
    <property type="term" value="P:mRNA transport"/>
    <property type="evidence" value="ECO:0007669"/>
    <property type="project" value="UniProtKB-KW"/>
</dbReference>
<dbReference type="GO" id="GO:0006405">
    <property type="term" value="P:RNA export from nucleus"/>
    <property type="evidence" value="ECO:0007669"/>
    <property type="project" value="TreeGrafter"/>
</dbReference>
<feature type="region of interest" description="Disordered" evidence="11">
    <location>
        <begin position="204"/>
        <end position="227"/>
    </location>
</feature>
<dbReference type="EMBL" id="LSRX01000860">
    <property type="protein sequence ID" value="OLP87436.1"/>
    <property type="molecule type" value="Genomic_DNA"/>
</dbReference>
<feature type="region of interest" description="Disordered" evidence="11">
    <location>
        <begin position="1333"/>
        <end position="1501"/>
    </location>
</feature>
<feature type="compositionally biased region" description="Polar residues" evidence="11">
    <location>
        <begin position="1408"/>
        <end position="1423"/>
    </location>
</feature>
<evidence type="ECO:0000256" key="5">
    <source>
        <dbReference type="ARBA" id="ARBA00022927"/>
    </source>
</evidence>
<dbReference type="OrthoDB" id="448516at2759"/>
<comment type="similarity">
    <text evidence="2">Belongs to the nucleoporin GLFG family.</text>
</comment>
<evidence type="ECO:0000256" key="2">
    <source>
        <dbReference type="ARBA" id="ARBA00008926"/>
    </source>
</evidence>
<dbReference type="GO" id="GO:0044614">
    <property type="term" value="C:nuclear pore cytoplasmic filaments"/>
    <property type="evidence" value="ECO:0007669"/>
    <property type="project" value="TreeGrafter"/>
</dbReference>
<dbReference type="GO" id="GO:0003723">
    <property type="term" value="F:RNA binding"/>
    <property type="evidence" value="ECO:0007669"/>
    <property type="project" value="TreeGrafter"/>
</dbReference>
<dbReference type="PANTHER" id="PTHR23198:SF6">
    <property type="entry name" value="NUCLEAR PORE COMPLEX PROTEIN NUP98-NUP96"/>
    <property type="match status" value="1"/>
</dbReference>
<reference evidence="14 15" key="1">
    <citation type="submission" date="2016-02" db="EMBL/GenBank/DDBJ databases">
        <title>Genome analysis of coral dinoflagellate symbionts highlights evolutionary adaptations to a symbiotic lifestyle.</title>
        <authorList>
            <person name="Aranda M."/>
            <person name="Li Y."/>
            <person name="Liew Y.J."/>
            <person name="Baumgarten S."/>
            <person name="Simakov O."/>
            <person name="Wilson M."/>
            <person name="Piel J."/>
            <person name="Ashoor H."/>
            <person name="Bougouffa S."/>
            <person name="Bajic V.B."/>
            <person name="Ryu T."/>
            <person name="Ravasi T."/>
            <person name="Bayer T."/>
            <person name="Micklem G."/>
            <person name="Kim H."/>
            <person name="Bhak J."/>
            <person name="Lajeunesse T.C."/>
            <person name="Voolstra C.R."/>
        </authorList>
    </citation>
    <scope>NUCLEOTIDE SEQUENCE [LARGE SCALE GENOMIC DNA]</scope>
    <source>
        <strain evidence="14 15">CCMP2467</strain>
    </source>
</reference>
<feature type="region of interest" description="Disordered" evidence="11">
    <location>
        <begin position="115"/>
        <end position="144"/>
    </location>
</feature>
<dbReference type="Gene3D" id="3.30.40.10">
    <property type="entry name" value="Zinc/RING finger domain, C3HC4 (zinc finger)"/>
    <property type="match status" value="1"/>
</dbReference>
<protein>
    <submittedName>
        <fullName evidence="14">Nucleoporin</fullName>
    </submittedName>
</protein>
<evidence type="ECO:0000259" key="12">
    <source>
        <dbReference type="PROSITE" id="PS50089"/>
    </source>
</evidence>
<dbReference type="Gene3D" id="1.10.10.2360">
    <property type="match status" value="1"/>
</dbReference>
<dbReference type="GO" id="GO:0034398">
    <property type="term" value="P:telomere tethering at nuclear periphery"/>
    <property type="evidence" value="ECO:0007669"/>
    <property type="project" value="TreeGrafter"/>
</dbReference>
<feature type="region of interest" description="Disordered" evidence="11">
    <location>
        <begin position="894"/>
        <end position="918"/>
    </location>
</feature>
<comment type="subcellular location">
    <subcellularLocation>
        <location evidence="1">Nucleus</location>
        <location evidence="1">Nuclear pore complex</location>
    </subcellularLocation>
</comment>
<accession>A0A1Q9CWY8</accession>
<dbReference type="GO" id="GO:0017056">
    <property type="term" value="F:structural constituent of nuclear pore"/>
    <property type="evidence" value="ECO:0007669"/>
    <property type="project" value="InterPro"/>
</dbReference>
<dbReference type="SUPFAM" id="SSF57850">
    <property type="entry name" value="RING/U-box"/>
    <property type="match status" value="1"/>
</dbReference>
<keyword evidence="5" id="KW-0653">Protein transport</keyword>
<evidence type="ECO:0000256" key="11">
    <source>
        <dbReference type="SAM" id="MobiDB-lite"/>
    </source>
</evidence>
<gene>
    <name evidence="14" type="primary">NUP116</name>
    <name evidence="14" type="ORF">AK812_SmicGene31327</name>
</gene>
<evidence type="ECO:0000256" key="10">
    <source>
        <dbReference type="SAM" id="Coils"/>
    </source>
</evidence>
<dbReference type="InterPro" id="IPR037665">
    <property type="entry name" value="Nucleoporin_S59-like"/>
</dbReference>
<keyword evidence="3" id="KW-0813">Transport</keyword>